<keyword evidence="1" id="KW-0547">Nucleotide-binding</keyword>
<evidence type="ECO:0000313" key="3">
    <source>
        <dbReference type="EMBL" id="QGA80668.1"/>
    </source>
</evidence>
<feature type="domain" description="ATP-grasp" evidence="2">
    <location>
        <begin position="118"/>
        <end position="309"/>
    </location>
</feature>
<dbReference type="GO" id="GO:0005737">
    <property type="term" value="C:cytoplasm"/>
    <property type="evidence" value="ECO:0007669"/>
    <property type="project" value="TreeGrafter"/>
</dbReference>
<dbReference type="EMBL" id="CP040089">
    <property type="protein sequence ID" value="QGA80668.1"/>
    <property type="molecule type" value="Genomic_DNA"/>
</dbReference>
<dbReference type="RefSeq" id="WP_153550409.1">
    <property type="nucleotide sequence ID" value="NZ_CP040089.1"/>
</dbReference>
<dbReference type="KEGG" id="ncon:LC1Nh_0784"/>
<dbReference type="AlphaFoldDB" id="A0A5Q0UGB7"/>
<dbReference type="GO" id="GO:0043774">
    <property type="term" value="F:coenzyme F420-2 alpha-glutamyl ligase activity"/>
    <property type="evidence" value="ECO:0007669"/>
    <property type="project" value="TreeGrafter"/>
</dbReference>
<dbReference type="SUPFAM" id="SSF56059">
    <property type="entry name" value="Glutathione synthetase ATP-binding domain-like"/>
    <property type="match status" value="1"/>
</dbReference>
<protein>
    <submittedName>
        <fullName evidence="3">Glutathione synthase</fullName>
        <ecNumber evidence="3">6.3.2.3</ecNumber>
    </submittedName>
</protein>
<dbReference type="GO" id="GO:0004363">
    <property type="term" value="F:glutathione synthase activity"/>
    <property type="evidence" value="ECO:0007669"/>
    <property type="project" value="UniProtKB-EC"/>
</dbReference>
<evidence type="ECO:0000259" key="2">
    <source>
        <dbReference type="PROSITE" id="PS50975"/>
    </source>
</evidence>
<accession>A0A5Q0UGB7</accession>
<dbReference type="GeneID" id="42365173"/>
<organism evidence="3 4">
    <name type="scientific">Candidatus Nanohalobium constans</name>
    <dbReference type="NCBI Taxonomy" id="2565781"/>
    <lineage>
        <taxon>Archaea</taxon>
        <taxon>Candidatus Nanohalarchaeota</taxon>
        <taxon>Candidatus Nanohalobia</taxon>
        <taxon>Candidatus Nanohalobiales</taxon>
        <taxon>Candidatus Nanohalobiaceae</taxon>
        <taxon>Candidatus Nanohalobium</taxon>
    </lineage>
</organism>
<keyword evidence="1" id="KW-0067">ATP-binding</keyword>
<keyword evidence="4" id="KW-1185">Reference proteome</keyword>
<dbReference type="PANTHER" id="PTHR21621">
    <property type="entry name" value="RIBOSOMAL PROTEIN S6 MODIFICATION PROTEIN"/>
    <property type="match status" value="1"/>
</dbReference>
<sequence>MSEQNIAFLWDAEVEWNREKPFEGERSKDFEKYTEIAHDEGLKVYFAKYKWYSNGKLDKAWCWNGENWEKVRDVGLDGVYDKYKFDNETKDLKQEIFEELPVANNPELEEICKDKLKTYELFSDYVPETRTATRENSEEMLEDGKIVFKPRYGFAGKGVEVLEDTSEFNEPEDPKLHIIQRFVPTDGAPMFGVEGPHDLRTIVIDGEIQNGNYIRVPEDGLISNISRGGNQKYVDRDELPESVVEIIEEIKEEFEEFQPGIFSVDFMFDDEETPVIVELNSKPGTYYHHPVKKKEKELPKIRNILKMLRKRIEQDE</sequence>
<dbReference type="EC" id="6.3.2.3" evidence="3"/>
<reference evidence="4" key="1">
    <citation type="submission" date="2019-05" db="EMBL/GenBank/DDBJ databases">
        <title>Candidatus Nanohalobium constans, a novel model system to study the DPANN nano-sized archaea: genomic and physiological characterization of a nanoarchaeon co-cultured with its chitinotrophic host.</title>
        <authorList>
            <person name="La Cono V."/>
            <person name="Arcadi E."/>
            <person name="Crisafi F."/>
            <person name="Denaro R."/>
            <person name="La Spada G."/>
            <person name="Messina E."/>
            <person name="Smedile F."/>
            <person name="Toshchakov S.V."/>
            <person name="Shevchenko M.A."/>
            <person name="Golyshin P.N."/>
            <person name="Golyshina O.V."/>
            <person name="Ferrer M."/>
            <person name="Rohde M."/>
            <person name="Mushegian A."/>
            <person name="Sorokin D.Y."/>
            <person name="Giuliano L."/>
            <person name="Yakimov M.M."/>
        </authorList>
    </citation>
    <scope>NUCLEOTIDE SEQUENCE [LARGE SCALE GENOMIC DNA]</scope>
    <source>
        <strain evidence="4">LC1Nh</strain>
    </source>
</reference>
<dbReference type="Gene3D" id="3.30.470.20">
    <property type="entry name" value="ATP-grasp fold, B domain"/>
    <property type="match status" value="1"/>
</dbReference>
<dbReference type="Pfam" id="PF02655">
    <property type="entry name" value="ATP-grasp_3"/>
    <property type="match status" value="1"/>
</dbReference>
<dbReference type="GO" id="GO:0046872">
    <property type="term" value="F:metal ion binding"/>
    <property type="evidence" value="ECO:0007669"/>
    <property type="project" value="InterPro"/>
</dbReference>
<name>A0A5Q0UGB7_9ARCH</name>
<dbReference type="OrthoDB" id="33241at2157"/>
<keyword evidence="3" id="KW-0436">Ligase</keyword>
<dbReference type="GO" id="GO:0005524">
    <property type="term" value="F:ATP binding"/>
    <property type="evidence" value="ECO:0007669"/>
    <property type="project" value="UniProtKB-UniRule"/>
</dbReference>
<dbReference type="InterPro" id="IPR011761">
    <property type="entry name" value="ATP-grasp"/>
</dbReference>
<proteinExistence type="predicted"/>
<gene>
    <name evidence="3" type="primary">gshB</name>
    <name evidence="3" type="ORF">LC1Nh_0784</name>
</gene>
<dbReference type="PANTHER" id="PTHR21621:SF2">
    <property type="entry name" value="COENZYME GAMMA-F420-2:ALPHA-L-GLUTAMATE LIGASE"/>
    <property type="match status" value="1"/>
</dbReference>
<dbReference type="Proteomes" id="UP000377803">
    <property type="component" value="Chromosome"/>
</dbReference>
<dbReference type="InterPro" id="IPR003806">
    <property type="entry name" value="ATP-grasp_PylC-type"/>
</dbReference>
<evidence type="ECO:0000313" key="4">
    <source>
        <dbReference type="Proteomes" id="UP000377803"/>
    </source>
</evidence>
<dbReference type="PROSITE" id="PS50975">
    <property type="entry name" value="ATP_GRASP"/>
    <property type="match status" value="1"/>
</dbReference>
<evidence type="ECO:0000256" key="1">
    <source>
        <dbReference type="PROSITE-ProRule" id="PRU00409"/>
    </source>
</evidence>